<evidence type="ECO:0000256" key="1">
    <source>
        <dbReference type="ARBA" id="ARBA00023125"/>
    </source>
</evidence>
<dbReference type="EMBL" id="SZPT01000001">
    <property type="protein sequence ID" value="TKI50619.1"/>
    <property type="molecule type" value="Genomic_DNA"/>
</dbReference>
<reference evidence="3 4" key="1">
    <citation type="submission" date="2019-04" db="EMBL/GenBank/DDBJ databases">
        <title>Lysinibacillus genome sequencing.</title>
        <authorList>
            <person name="Dunlap C."/>
        </authorList>
    </citation>
    <scope>NUCLEOTIDE SEQUENCE [LARGE SCALE GENOMIC DNA]</scope>
    <source>
        <strain evidence="3 4">KCTC 33042</strain>
    </source>
</reference>
<evidence type="ECO:0000259" key="2">
    <source>
        <dbReference type="PROSITE" id="PS50943"/>
    </source>
</evidence>
<dbReference type="Proteomes" id="UP000308330">
    <property type="component" value="Unassembled WGS sequence"/>
</dbReference>
<dbReference type="Gene3D" id="1.10.260.40">
    <property type="entry name" value="lambda repressor-like DNA-binding domains"/>
    <property type="match status" value="1"/>
</dbReference>
<feature type="domain" description="HTH cro/C1-type" evidence="2">
    <location>
        <begin position="6"/>
        <end position="60"/>
    </location>
</feature>
<dbReference type="InterPro" id="IPR001387">
    <property type="entry name" value="Cro/C1-type_HTH"/>
</dbReference>
<dbReference type="PROSITE" id="PS50943">
    <property type="entry name" value="HTH_CROC1"/>
    <property type="match status" value="1"/>
</dbReference>
<dbReference type="SMART" id="SM00530">
    <property type="entry name" value="HTH_XRE"/>
    <property type="match status" value="1"/>
</dbReference>
<accession>A0ABY2T8M8</accession>
<keyword evidence="4" id="KW-1185">Reference proteome</keyword>
<keyword evidence="1" id="KW-0238">DNA-binding</keyword>
<dbReference type="CDD" id="cd00093">
    <property type="entry name" value="HTH_XRE"/>
    <property type="match status" value="1"/>
</dbReference>
<gene>
    <name evidence="3" type="ORF">FC748_05260</name>
</gene>
<dbReference type="RefSeq" id="WP_108030214.1">
    <property type="nucleotide sequence ID" value="NZ_PYUE01000003.1"/>
</dbReference>
<protein>
    <submittedName>
        <fullName evidence="3">Helix-turn-helix transcriptional regulator</fullName>
    </submittedName>
</protein>
<dbReference type="InterPro" id="IPR010982">
    <property type="entry name" value="Lambda_DNA-bd_dom_sf"/>
</dbReference>
<dbReference type="SUPFAM" id="SSF47413">
    <property type="entry name" value="lambda repressor-like DNA-binding domains"/>
    <property type="match status" value="1"/>
</dbReference>
<evidence type="ECO:0000313" key="4">
    <source>
        <dbReference type="Proteomes" id="UP000308330"/>
    </source>
</evidence>
<organism evidence="3 4">
    <name type="scientific">Lysinibacillus tabacifolii</name>
    <dbReference type="NCBI Taxonomy" id="1173107"/>
    <lineage>
        <taxon>Bacteria</taxon>
        <taxon>Bacillati</taxon>
        <taxon>Bacillota</taxon>
        <taxon>Bacilli</taxon>
        <taxon>Bacillales</taxon>
        <taxon>Bacillaceae</taxon>
        <taxon>Lysinibacillus</taxon>
    </lineage>
</organism>
<name>A0ABY2T8M8_9BACI</name>
<dbReference type="PANTHER" id="PTHR46558:SF11">
    <property type="entry name" value="HTH-TYPE TRANSCRIPTIONAL REGULATOR XRE"/>
    <property type="match status" value="1"/>
</dbReference>
<dbReference type="Pfam" id="PF01381">
    <property type="entry name" value="HTH_3"/>
    <property type="match status" value="1"/>
</dbReference>
<dbReference type="PANTHER" id="PTHR46558">
    <property type="entry name" value="TRACRIPTIONAL REGULATORY PROTEIN-RELATED-RELATED"/>
    <property type="match status" value="1"/>
</dbReference>
<sequence length="118" mass="13614">MLSTRLKALRIEKKLTQKQLAEKINVTHVSISGYESGNRSPDTDTLQRLADYFEVSTDYLLGRTNIPALTPQEKDEAAFQAFANDPELNVFYKELPESDEEAVRKLRNIWEIIKNEKK</sequence>
<comment type="caution">
    <text evidence="3">The sequence shown here is derived from an EMBL/GenBank/DDBJ whole genome shotgun (WGS) entry which is preliminary data.</text>
</comment>
<evidence type="ECO:0000313" key="3">
    <source>
        <dbReference type="EMBL" id="TKI50619.1"/>
    </source>
</evidence>
<proteinExistence type="predicted"/>